<dbReference type="Proteomes" id="UP000001022">
    <property type="component" value="Chromosome"/>
</dbReference>
<evidence type="ECO:0000313" key="1">
    <source>
        <dbReference type="EMBL" id="AAP96311.1"/>
    </source>
</evidence>
<reference evidence="2" key="1">
    <citation type="submission" date="2003-06" db="EMBL/GenBank/DDBJ databases">
        <title>The complete genome sequence of Haemophilus ducreyi.</title>
        <authorList>
            <person name="Munson R.S. Jr."/>
            <person name="Ray W.C."/>
            <person name="Mahairas G."/>
            <person name="Sabo P."/>
            <person name="Mungur R."/>
            <person name="Johnson L."/>
            <person name="Nguyen D."/>
            <person name="Wang J."/>
            <person name="Forst C."/>
            <person name="Hood L."/>
        </authorList>
    </citation>
    <scope>NUCLEOTIDE SEQUENCE [LARGE SCALE GENOMIC DNA]</scope>
    <source>
        <strain evidence="2">35000HP / ATCC 700724</strain>
    </source>
</reference>
<dbReference type="HOGENOM" id="CLU_3310565_0_0_6"/>
<name>Q7VLD7_HAEDU</name>
<proteinExistence type="predicted"/>
<evidence type="ECO:0008006" key="3">
    <source>
        <dbReference type="Google" id="ProtNLM"/>
    </source>
</evidence>
<gene>
    <name evidence="1" type="ordered locus">HD_1522</name>
</gene>
<dbReference type="EMBL" id="AE017143">
    <property type="protein sequence ID" value="AAP96311.1"/>
    <property type="molecule type" value="Genomic_DNA"/>
</dbReference>
<accession>Q7VLD7</accession>
<protein>
    <recommendedName>
        <fullName evidence="3">Transcriptional regulator</fullName>
    </recommendedName>
</protein>
<dbReference type="AlphaFoldDB" id="Q7VLD7"/>
<sequence>MLCIYCQEPDYEIRLENDLIKNRLRAVLLYLENKNESEM</sequence>
<evidence type="ECO:0000313" key="2">
    <source>
        <dbReference type="Proteomes" id="UP000001022"/>
    </source>
</evidence>
<keyword evidence="2" id="KW-1185">Reference proteome</keyword>
<dbReference type="KEGG" id="hdu:HD_1522"/>
<organism evidence="1 2">
    <name type="scientific">Haemophilus ducreyi (strain 35000HP / ATCC 700724)</name>
    <dbReference type="NCBI Taxonomy" id="233412"/>
    <lineage>
        <taxon>Bacteria</taxon>
        <taxon>Pseudomonadati</taxon>
        <taxon>Pseudomonadota</taxon>
        <taxon>Gammaproteobacteria</taxon>
        <taxon>Pasteurellales</taxon>
        <taxon>Pasteurellaceae</taxon>
        <taxon>Haemophilus</taxon>
    </lineage>
</organism>